<accession>A0A553K4X3</accession>
<keyword evidence="2" id="KW-1185">Reference proteome</keyword>
<evidence type="ECO:0000313" key="2">
    <source>
        <dbReference type="Proteomes" id="UP000317638"/>
    </source>
</evidence>
<proteinExistence type="predicted"/>
<dbReference type="OrthoDB" id="3727441at2"/>
<reference evidence="1 2" key="1">
    <citation type="submission" date="2019-07" db="EMBL/GenBank/DDBJ databases">
        <authorList>
            <person name="Zhou L.-Y."/>
        </authorList>
    </citation>
    <scope>NUCLEOTIDE SEQUENCE [LARGE SCALE GENOMIC DNA]</scope>
    <source>
        <strain evidence="1 2">YIM 101269</strain>
    </source>
</reference>
<name>A0A553K4X3_9ACTN</name>
<dbReference type="Pfam" id="PF09438">
    <property type="entry name" value="DUF2017"/>
    <property type="match status" value="1"/>
</dbReference>
<dbReference type="RefSeq" id="WP_143936846.1">
    <property type="nucleotide sequence ID" value="NZ_VKKG01000001.1"/>
</dbReference>
<protein>
    <submittedName>
        <fullName evidence="1">DUF2017 family protein</fullName>
    </submittedName>
</protein>
<sequence>MRPGDNEVVWEFDGSDGHASVMGALVVRHIEGLDDLLPEDYDDPMDQLAAEFADRPDELVEADPELARLFPPALEDEEQARQFRRDAITQQARDRIEAARMVLADVSMEDDAVVYVTMGRIDAWVKTMSAIRAQWNVDLTGSTDRLAEATRRDVANNPTAVAVCDWLGYLIEDALEARIMALRAGEL</sequence>
<dbReference type="Proteomes" id="UP000317638">
    <property type="component" value="Unassembled WGS sequence"/>
</dbReference>
<evidence type="ECO:0000313" key="1">
    <source>
        <dbReference type="EMBL" id="TRY19759.1"/>
    </source>
</evidence>
<dbReference type="EMBL" id="VKKG01000001">
    <property type="protein sequence ID" value="TRY19759.1"/>
    <property type="molecule type" value="Genomic_DNA"/>
</dbReference>
<dbReference type="InterPro" id="IPR018561">
    <property type="entry name" value="AosR"/>
</dbReference>
<organism evidence="1 2">
    <name type="scientific">Tessaracoccus rhinocerotis</name>
    <dbReference type="NCBI Taxonomy" id="1689449"/>
    <lineage>
        <taxon>Bacteria</taxon>
        <taxon>Bacillati</taxon>
        <taxon>Actinomycetota</taxon>
        <taxon>Actinomycetes</taxon>
        <taxon>Propionibacteriales</taxon>
        <taxon>Propionibacteriaceae</taxon>
        <taxon>Tessaracoccus</taxon>
    </lineage>
</organism>
<comment type="caution">
    <text evidence="1">The sequence shown here is derived from an EMBL/GenBank/DDBJ whole genome shotgun (WGS) entry which is preliminary data.</text>
</comment>
<gene>
    <name evidence="1" type="ORF">FOJ82_02445</name>
</gene>
<dbReference type="AlphaFoldDB" id="A0A553K4X3"/>